<gene>
    <name evidence="4" type="ORF">SAMN05444851_0552</name>
</gene>
<keyword evidence="2" id="KW-0560">Oxidoreductase</keyword>
<dbReference type="STRING" id="1173584.SAMN05444851_0552"/>
<protein>
    <submittedName>
        <fullName evidence="4">Short-chain dehydrogenase</fullName>
    </submittedName>
</protein>
<proteinExistence type="inferred from homology"/>
<dbReference type="InterPro" id="IPR020904">
    <property type="entry name" value="Sc_DH/Rdtase_CS"/>
</dbReference>
<evidence type="ECO:0000313" key="4">
    <source>
        <dbReference type="EMBL" id="SEV95993.1"/>
    </source>
</evidence>
<reference evidence="4 5" key="1">
    <citation type="submission" date="2016-10" db="EMBL/GenBank/DDBJ databases">
        <authorList>
            <person name="de Groot N.N."/>
        </authorList>
    </citation>
    <scope>NUCLEOTIDE SEQUENCE [LARGE SCALE GENOMIC DNA]</scope>
    <source>
        <strain evidence="4 5">DSM 29439</strain>
    </source>
</reference>
<sequence length="276" mass="30642">MTDKSILITGCSSGIGYVAAHTLAKRGWRVFATCRKDADCDRLRSEGLESFVLDHADEASMDAAVAEVTKRTGGTLDALFNNGAFAIPGAVEDLPTDALRSIFETNLFGYHHLTRLVLPIMRAQGYGRIVNNSSVLGFAAMPWRGAYVASKFALEGLTDTLRLEMRGTDIKVILIQPGPITTKIRQNAQPHFERWIDWENSPRAGLYRKLRERLYDDSGTPDRFELPPSAVTDKLIHALEHPKPKPRYYVTTATRIAGIARRVLSTRMGDRLTPNG</sequence>
<dbReference type="OrthoDB" id="9793825at2"/>
<dbReference type="CDD" id="cd05374">
    <property type="entry name" value="17beta-HSD-like_SDR_c"/>
    <property type="match status" value="1"/>
</dbReference>
<organism evidence="4 5">
    <name type="scientific">Aliiroseovarius sediminilitoris</name>
    <dbReference type="NCBI Taxonomy" id="1173584"/>
    <lineage>
        <taxon>Bacteria</taxon>
        <taxon>Pseudomonadati</taxon>
        <taxon>Pseudomonadota</taxon>
        <taxon>Alphaproteobacteria</taxon>
        <taxon>Rhodobacterales</taxon>
        <taxon>Paracoccaceae</taxon>
        <taxon>Aliiroseovarius</taxon>
    </lineage>
</organism>
<dbReference type="SUPFAM" id="SSF51735">
    <property type="entry name" value="NAD(P)-binding Rossmann-fold domains"/>
    <property type="match status" value="1"/>
</dbReference>
<evidence type="ECO:0000256" key="2">
    <source>
        <dbReference type="ARBA" id="ARBA00023002"/>
    </source>
</evidence>
<dbReference type="EMBL" id="FOJB01000001">
    <property type="protein sequence ID" value="SEV95993.1"/>
    <property type="molecule type" value="Genomic_DNA"/>
</dbReference>
<comment type="similarity">
    <text evidence="1 3">Belongs to the short-chain dehydrogenases/reductases (SDR) family.</text>
</comment>
<name>A0A1I0N554_9RHOB</name>
<dbReference type="PRINTS" id="PR00080">
    <property type="entry name" value="SDRFAMILY"/>
</dbReference>
<evidence type="ECO:0000256" key="3">
    <source>
        <dbReference type="RuleBase" id="RU000363"/>
    </source>
</evidence>
<dbReference type="PANTHER" id="PTHR44169">
    <property type="entry name" value="NADPH-DEPENDENT 1-ACYLDIHYDROXYACETONE PHOSPHATE REDUCTASE"/>
    <property type="match status" value="1"/>
</dbReference>
<dbReference type="GO" id="GO:0016491">
    <property type="term" value="F:oxidoreductase activity"/>
    <property type="evidence" value="ECO:0007669"/>
    <property type="project" value="UniProtKB-KW"/>
</dbReference>
<keyword evidence="5" id="KW-1185">Reference proteome</keyword>
<dbReference type="PRINTS" id="PR00081">
    <property type="entry name" value="GDHRDH"/>
</dbReference>
<evidence type="ECO:0000256" key="1">
    <source>
        <dbReference type="ARBA" id="ARBA00006484"/>
    </source>
</evidence>
<dbReference type="InterPro" id="IPR036291">
    <property type="entry name" value="NAD(P)-bd_dom_sf"/>
</dbReference>
<dbReference type="RefSeq" id="WP_091428091.1">
    <property type="nucleotide sequence ID" value="NZ_FOJB01000001.1"/>
</dbReference>
<dbReference type="Proteomes" id="UP000199650">
    <property type="component" value="Unassembled WGS sequence"/>
</dbReference>
<dbReference type="InterPro" id="IPR002347">
    <property type="entry name" value="SDR_fam"/>
</dbReference>
<dbReference type="PROSITE" id="PS00061">
    <property type="entry name" value="ADH_SHORT"/>
    <property type="match status" value="1"/>
</dbReference>
<dbReference type="AlphaFoldDB" id="A0A1I0N554"/>
<accession>A0A1I0N554</accession>
<dbReference type="PANTHER" id="PTHR44169:SF6">
    <property type="entry name" value="NADPH-DEPENDENT 1-ACYLDIHYDROXYACETONE PHOSPHATE REDUCTASE"/>
    <property type="match status" value="1"/>
</dbReference>
<evidence type="ECO:0000313" key="5">
    <source>
        <dbReference type="Proteomes" id="UP000199650"/>
    </source>
</evidence>
<dbReference type="Gene3D" id="3.40.50.720">
    <property type="entry name" value="NAD(P)-binding Rossmann-like Domain"/>
    <property type="match status" value="1"/>
</dbReference>
<dbReference type="Pfam" id="PF00106">
    <property type="entry name" value="adh_short"/>
    <property type="match status" value="1"/>
</dbReference>